<dbReference type="HOGENOM" id="CLU_1198392_0_0_0"/>
<keyword evidence="4" id="KW-1185">Reference proteome</keyword>
<dbReference type="EMBL" id="CP007128">
    <property type="protein sequence ID" value="AHG89516.1"/>
    <property type="molecule type" value="Genomic_DNA"/>
</dbReference>
<accession>W0RFE5</accession>
<evidence type="ECO:0000313" key="3">
    <source>
        <dbReference type="EMBL" id="AHG89516.1"/>
    </source>
</evidence>
<feature type="chain" id="PRO_5004795476" evidence="1">
    <location>
        <begin position="19"/>
        <end position="231"/>
    </location>
</feature>
<dbReference type="eggNOG" id="ENOG502ZPPQ">
    <property type="taxonomic scope" value="Bacteria"/>
</dbReference>
<gene>
    <name evidence="3" type="ORF">J421_1979</name>
</gene>
<keyword evidence="1" id="KW-0732">Signal</keyword>
<evidence type="ECO:0000313" key="4">
    <source>
        <dbReference type="Proteomes" id="UP000019151"/>
    </source>
</evidence>
<dbReference type="OrthoDB" id="9152028at2"/>
<dbReference type="Proteomes" id="UP000019151">
    <property type="component" value="Chromosome"/>
</dbReference>
<feature type="signal peptide" evidence="1">
    <location>
        <begin position="1"/>
        <end position="18"/>
    </location>
</feature>
<evidence type="ECO:0000256" key="1">
    <source>
        <dbReference type="SAM" id="SignalP"/>
    </source>
</evidence>
<proteinExistence type="predicted"/>
<reference evidence="3 4" key="1">
    <citation type="journal article" date="2014" name="Genome Announc.">
        <title>Genome Sequence and Methylome of Soil Bacterium Gemmatirosa kalamazoonensis KBS708T, a Member of the Rarely Cultivated Gemmatimonadetes Phylum.</title>
        <authorList>
            <person name="Debruyn J.M."/>
            <person name="Radosevich M."/>
            <person name="Wommack K.E."/>
            <person name="Polson S.W."/>
            <person name="Hauser L.J."/>
            <person name="Fawaz M.N."/>
            <person name="Korlach J."/>
            <person name="Tsai Y.C."/>
        </authorList>
    </citation>
    <scope>NUCLEOTIDE SEQUENCE [LARGE SCALE GENOMIC DNA]</scope>
    <source>
        <strain evidence="3 4">KBS708</strain>
    </source>
</reference>
<dbReference type="KEGG" id="gba:J421_1979"/>
<feature type="domain" description="Ice-binding protein C-terminal" evidence="2">
    <location>
        <begin position="206"/>
        <end position="229"/>
    </location>
</feature>
<dbReference type="InParanoid" id="W0RFE5"/>
<dbReference type="RefSeq" id="WP_025411012.1">
    <property type="nucleotide sequence ID" value="NZ_CP007128.1"/>
</dbReference>
<name>W0RFE5_9BACT</name>
<dbReference type="Pfam" id="PF07589">
    <property type="entry name" value="PEP-CTERM"/>
    <property type="match status" value="1"/>
</dbReference>
<dbReference type="InterPro" id="IPR013424">
    <property type="entry name" value="Ice-binding_C"/>
</dbReference>
<organism evidence="3 4">
    <name type="scientific">Gemmatirosa kalamazoonensis</name>
    <dbReference type="NCBI Taxonomy" id="861299"/>
    <lineage>
        <taxon>Bacteria</taxon>
        <taxon>Pseudomonadati</taxon>
        <taxon>Gemmatimonadota</taxon>
        <taxon>Gemmatimonadia</taxon>
        <taxon>Gemmatimonadales</taxon>
        <taxon>Gemmatimonadaceae</taxon>
        <taxon>Gemmatirosa</taxon>
    </lineage>
</organism>
<protein>
    <submittedName>
        <fullName evidence="3">PEP motif putative anchor domain protein</fullName>
    </submittedName>
</protein>
<evidence type="ECO:0000259" key="2">
    <source>
        <dbReference type="Pfam" id="PF07589"/>
    </source>
</evidence>
<dbReference type="AlphaFoldDB" id="W0RFE5"/>
<dbReference type="NCBIfam" id="TIGR02595">
    <property type="entry name" value="PEP_CTERM"/>
    <property type="match status" value="1"/>
</dbReference>
<sequence length="231" mass="23902">MTSWRRLVPVAVSVAALAAPLHGQPLYYGGDPSTNNSFSSGIHLFLSNAPNQLVFDNFDVVGQTWQVSSVFANLNTNLLPFPPTLSWEIRTGMALNSSVGTVVHSGSGAFSLNGSTYTIPVSPFTLGPGTYWLSIYGDYANATSGLSAGPYATTGVNAINAVGDGAALWLIGADDNNVGGSLDPIFHDISYGVNGTVVRGGGPGATVPEPATWTLLAAGLVGMGTLRRRRG</sequence>